<proteinExistence type="predicted"/>
<evidence type="ECO:0000313" key="1">
    <source>
        <dbReference type="EMBL" id="AND28479.1"/>
    </source>
</evidence>
<name>A0A160LJV0_BACTI</name>
<reference evidence="1" key="1">
    <citation type="journal article" date="2017" name="Res. Microbiol.">
        <title>Comparative genomics of extrachromosomal elements in Bacillus thuringiensis subsp. israelensis.</title>
        <authorList>
            <person name="Bolotin A."/>
            <person name="Gillis A."/>
            <person name="Sanchis V."/>
            <person name="Nielsen-LeRoux C."/>
            <person name="Mahillon J."/>
            <person name="Lereclus D."/>
            <person name="Sorokin A."/>
        </authorList>
    </citation>
    <scope>NUCLEOTIDE SEQUENCE</scope>
    <source>
        <strain evidence="1">AM65-52</strain>
        <plasmid evidence="1">pAM65-52-3-235K</plasmid>
    </source>
</reference>
<organism evidence="1">
    <name type="scientific">Bacillus thuringiensis subsp. israelensis</name>
    <dbReference type="NCBI Taxonomy" id="1430"/>
    <lineage>
        <taxon>Bacteria</taxon>
        <taxon>Bacillati</taxon>
        <taxon>Bacillota</taxon>
        <taxon>Bacilli</taxon>
        <taxon>Bacillales</taxon>
        <taxon>Bacillaceae</taxon>
        <taxon>Bacillus</taxon>
        <taxon>Bacillus cereus group</taxon>
    </lineage>
</organism>
<dbReference type="RefSeq" id="WP_000672212.1">
    <property type="nucleotide sequence ID" value="NZ_CP013278.1"/>
</dbReference>
<keyword evidence="1" id="KW-0614">Plasmid</keyword>
<gene>
    <name evidence="1" type="ORF">ATN07_32645</name>
</gene>
<dbReference type="EMBL" id="CP013278">
    <property type="protein sequence ID" value="AND28479.1"/>
    <property type="molecule type" value="Genomic_DNA"/>
</dbReference>
<dbReference type="AlphaFoldDB" id="A0A160LJV0"/>
<accession>A0A160LJV0</accession>
<dbReference type="PATRIC" id="fig|1430.6.peg.2168"/>
<geneLocation type="plasmid" evidence="1">
    <name>pAM65-52-3-235K</name>
</geneLocation>
<protein>
    <submittedName>
        <fullName evidence="1">Uncharacterized protein</fullName>
    </submittedName>
</protein>
<sequence length="151" mass="17685">MKFRNYKQLLTELNKTKQVILTVSLWTHSSKRMVFNVPFEQVKNCLDRDMIFECSDKVLKFTSIDGKEFKSRLNRLRISKIDSVEVVERRPMSFGEIEELVKSIRNDVKQDAYNPEEILLLCDKVSEVLEENLTLWCQNGGLQKALKIAQI</sequence>